<reference evidence="2" key="1">
    <citation type="submission" date="2018-05" db="EMBL/GenBank/DDBJ databases">
        <authorList>
            <person name="Lanie J.A."/>
            <person name="Ng W.-L."/>
            <person name="Kazmierczak K.M."/>
            <person name="Andrzejewski T.M."/>
            <person name="Davidsen T.M."/>
            <person name="Wayne K.J."/>
            <person name="Tettelin H."/>
            <person name="Glass J.I."/>
            <person name="Rusch D."/>
            <person name="Podicherti R."/>
            <person name="Tsui H.-C.T."/>
            <person name="Winkler M.E."/>
        </authorList>
    </citation>
    <scope>NUCLEOTIDE SEQUENCE</scope>
    <source>
        <strain evidence="2">KNB</strain>
    </source>
</reference>
<name>A0A2X0RB49_9PROT</name>
<evidence type="ECO:0000256" key="1">
    <source>
        <dbReference type="SAM" id="MobiDB-lite"/>
    </source>
</evidence>
<protein>
    <submittedName>
        <fullName evidence="2">Phosphate-selective porin O and P</fullName>
    </submittedName>
</protein>
<sequence length="537" mass="58521">MDEGIAAKSRYMRFAKLALAVPVVLYAGVPGEIFALNLYMDNKTAQIYAKPGPGRQFIGAFEKIEEAPDQAMASSKHQPHPVEEGRSDPPALQAAEAAQKVHPVEAGKSVQTRLGEQGLEIESSNGDFKMNIGGDVQLDAQLNDNGEGIPQSAQLNDGMGARRTRVHTQGKLSRDFNYRFEYDFVRGSGTGAAGITDAWVEYSGWQPASITFGQFREPFSLESLTNYRYLTFIERSAPNNAFVEFANPFLMGISAQTSGENYTVRGAFQAEPIGNGNFANNTSLTSNGNANRNGQSGNSSYGFTGRATFLPFYDGNTGLLHIGASGSYRNVNNTSNGVAAMSFANWAGNVDRTNWANTGGLTDPVSMAGNRRVLESFSRLGVEVAGVYGPFSLQAEYMRTGLGGQNYDSRDHLDGYYAYASYFLTGESRSYDKKRGAFGRLNPSRNFDLKNGGPGAWEFAIRFDSLDMNTAHVSGGFMQTGTLALNWYLNPYFRLMADYAHVFTNQHSDNGFTKVMPALATAGQHPGIFTARAQVEW</sequence>
<evidence type="ECO:0000313" key="2">
    <source>
        <dbReference type="EMBL" id="SPS04814.1"/>
    </source>
</evidence>
<dbReference type="InterPro" id="IPR023614">
    <property type="entry name" value="Porin_dom_sf"/>
</dbReference>
<dbReference type="SUPFAM" id="SSF56935">
    <property type="entry name" value="Porins"/>
    <property type="match status" value="1"/>
</dbReference>
<dbReference type="Gene3D" id="2.40.160.10">
    <property type="entry name" value="Porin"/>
    <property type="match status" value="1"/>
</dbReference>
<dbReference type="Pfam" id="PF07396">
    <property type="entry name" value="Porin_O_P"/>
    <property type="match status" value="1"/>
</dbReference>
<proteinExistence type="predicted"/>
<organism evidence="2">
    <name type="scientific">Candidatus Nitrotoga fabula</name>
    <dbReference type="NCBI Taxonomy" id="2182327"/>
    <lineage>
        <taxon>Bacteria</taxon>
        <taxon>Pseudomonadati</taxon>
        <taxon>Pseudomonadota</taxon>
        <taxon>Betaproteobacteria</taxon>
        <taxon>Nitrosomonadales</taxon>
        <taxon>Gallionellaceae</taxon>
        <taxon>Candidatus Nitrotoga</taxon>
    </lineage>
</organism>
<accession>A0A2X0RB49</accession>
<dbReference type="EMBL" id="LS423452">
    <property type="protein sequence ID" value="SPS04814.1"/>
    <property type="molecule type" value="Genomic_DNA"/>
</dbReference>
<dbReference type="InterPro" id="IPR010870">
    <property type="entry name" value="Porin_O/P"/>
</dbReference>
<feature type="region of interest" description="Disordered" evidence="1">
    <location>
        <begin position="68"/>
        <end position="119"/>
    </location>
</feature>
<dbReference type="AlphaFoldDB" id="A0A2X0RB49"/>
<gene>
    <name evidence="2" type="ORF">NITFAB_0403</name>
</gene>